<evidence type="ECO:0000256" key="1">
    <source>
        <dbReference type="ARBA" id="ARBA00004196"/>
    </source>
</evidence>
<protein>
    <submittedName>
        <fullName evidence="8">ABC transporter substrate-binding protein</fullName>
    </submittedName>
</protein>
<keyword evidence="4 6" id="KW-0732">Signal</keyword>
<dbReference type="Pfam" id="PF00496">
    <property type="entry name" value="SBP_bac_5"/>
    <property type="match status" value="1"/>
</dbReference>
<feature type="signal peptide" evidence="6">
    <location>
        <begin position="1"/>
        <end position="26"/>
    </location>
</feature>
<dbReference type="Proteomes" id="UP001589613">
    <property type="component" value="Unassembled WGS sequence"/>
</dbReference>
<organism evidence="8 9">
    <name type="scientific">Ornithinimicrobium kibberense</name>
    <dbReference type="NCBI Taxonomy" id="282060"/>
    <lineage>
        <taxon>Bacteria</taxon>
        <taxon>Bacillati</taxon>
        <taxon>Actinomycetota</taxon>
        <taxon>Actinomycetes</taxon>
        <taxon>Micrococcales</taxon>
        <taxon>Ornithinimicrobiaceae</taxon>
        <taxon>Ornithinimicrobium</taxon>
    </lineage>
</organism>
<dbReference type="EMBL" id="JBHMAX010000010">
    <property type="protein sequence ID" value="MFB9731385.1"/>
    <property type="molecule type" value="Genomic_DNA"/>
</dbReference>
<dbReference type="RefSeq" id="WP_238330253.1">
    <property type="nucleotide sequence ID" value="NZ_JBHMAX010000010.1"/>
</dbReference>
<evidence type="ECO:0000313" key="9">
    <source>
        <dbReference type="Proteomes" id="UP001589613"/>
    </source>
</evidence>
<proteinExistence type="inferred from homology"/>
<reference evidence="8 9" key="1">
    <citation type="submission" date="2024-09" db="EMBL/GenBank/DDBJ databases">
        <authorList>
            <person name="Sun Q."/>
            <person name="Mori K."/>
        </authorList>
    </citation>
    <scope>NUCLEOTIDE SEQUENCE [LARGE SCALE GENOMIC DNA]</scope>
    <source>
        <strain evidence="8 9">JCM 12763</strain>
    </source>
</reference>
<feature type="compositionally biased region" description="Low complexity" evidence="5">
    <location>
        <begin position="23"/>
        <end position="35"/>
    </location>
</feature>
<comment type="subcellular location">
    <subcellularLocation>
        <location evidence="1">Cell envelope</location>
    </subcellularLocation>
</comment>
<dbReference type="SUPFAM" id="SSF53850">
    <property type="entry name" value="Periplasmic binding protein-like II"/>
    <property type="match status" value="1"/>
</dbReference>
<feature type="domain" description="Solute-binding protein family 5" evidence="7">
    <location>
        <begin position="111"/>
        <end position="441"/>
    </location>
</feature>
<accession>A0ABV5V0W1</accession>
<dbReference type="Gene3D" id="3.10.105.10">
    <property type="entry name" value="Dipeptide-binding Protein, Domain 3"/>
    <property type="match status" value="1"/>
</dbReference>
<comment type="caution">
    <text evidence="8">The sequence shown here is derived from an EMBL/GenBank/DDBJ whole genome shotgun (WGS) entry which is preliminary data.</text>
</comment>
<feature type="region of interest" description="Disordered" evidence="5">
    <location>
        <begin position="23"/>
        <end position="67"/>
    </location>
</feature>
<dbReference type="PANTHER" id="PTHR30290:SF10">
    <property type="entry name" value="PERIPLASMIC OLIGOPEPTIDE-BINDING PROTEIN-RELATED"/>
    <property type="match status" value="1"/>
</dbReference>
<evidence type="ECO:0000313" key="8">
    <source>
        <dbReference type="EMBL" id="MFB9731385.1"/>
    </source>
</evidence>
<dbReference type="PROSITE" id="PS51257">
    <property type="entry name" value="PROKAR_LIPOPROTEIN"/>
    <property type="match status" value="1"/>
</dbReference>
<evidence type="ECO:0000259" key="7">
    <source>
        <dbReference type="Pfam" id="PF00496"/>
    </source>
</evidence>
<evidence type="ECO:0000256" key="2">
    <source>
        <dbReference type="ARBA" id="ARBA00005695"/>
    </source>
</evidence>
<evidence type="ECO:0000256" key="5">
    <source>
        <dbReference type="SAM" id="MobiDB-lite"/>
    </source>
</evidence>
<sequence>MRTRTRARAVAGVAAVALLAGCNAGAGSSDPTTDPGDGGTEEGTDPTDAEDDTGGATGEAAGGGSDETVRIGLVAEPASLDFSTTDGAAIPQLLLDNVYETLVRVDVETGEVVGALAEDWEVSEDRLTYTFTLKDGVTFSDGSEFTAEDAAFSLERVSSDAWTTSLKAQLDVVEGVEAVDDRTLEVTLSRPSNQFLYALTTRVGAMYDTEGVDDLANDPVGTGPYVFDEWQRGSRITLQRNEDYHGETPYFATVEMHYFRDPNALNNAMLTDAIDIVSTVQAPESLDQFEGGDYQIVEGTTNGEVVLSFNNGDGPFTDLQVRQAARHAIDHQSLLDTCWAGRGELIGSMVPPTDPWYEDRTGDYPFDPERARTLLQEGGAEGEEVRLRLPTLPYAVACGTVVESMLEDAGFEVTVDELEFPSAWLETVYTNKDYDMSIVAHVEPRDLGNVFGNPDYYTSYGTEELRTLLDEADAGTQEEQVQKMQEAAELISTDAAADFLFLLPNLMVADPDITGLPENAITESFRLAQLGRG</sequence>
<feature type="compositionally biased region" description="Acidic residues" evidence="5">
    <location>
        <begin position="39"/>
        <end position="53"/>
    </location>
</feature>
<feature type="chain" id="PRO_5045494532" evidence="6">
    <location>
        <begin position="27"/>
        <end position="533"/>
    </location>
</feature>
<comment type="similarity">
    <text evidence="2">Belongs to the bacterial solute-binding protein 5 family.</text>
</comment>
<dbReference type="InterPro" id="IPR039424">
    <property type="entry name" value="SBP_5"/>
</dbReference>
<keyword evidence="9" id="KW-1185">Reference proteome</keyword>
<dbReference type="PIRSF" id="PIRSF002741">
    <property type="entry name" value="MppA"/>
    <property type="match status" value="1"/>
</dbReference>
<keyword evidence="3" id="KW-0813">Transport</keyword>
<dbReference type="InterPro" id="IPR000914">
    <property type="entry name" value="SBP_5_dom"/>
</dbReference>
<evidence type="ECO:0000256" key="6">
    <source>
        <dbReference type="SAM" id="SignalP"/>
    </source>
</evidence>
<dbReference type="InterPro" id="IPR030678">
    <property type="entry name" value="Peptide/Ni-bd"/>
</dbReference>
<dbReference type="PANTHER" id="PTHR30290">
    <property type="entry name" value="PERIPLASMIC BINDING COMPONENT OF ABC TRANSPORTER"/>
    <property type="match status" value="1"/>
</dbReference>
<name>A0ABV5V0W1_9MICO</name>
<dbReference type="Gene3D" id="3.40.190.10">
    <property type="entry name" value="Periplasmic binding protein-like II"/>
    <property type="match status" value="1"/>
</dbReference>
<feature type="compositionally biased region" description="Gly residues" evidence="5">
    <location>
        <begin position="55"/>
        <end position="65"/>
    </location>
</feature>
<gene>
    <name evidence="8" type="ORF">ACFFN0_04960</name>
</gene>
<evidence type="ECO:0000256" key="3">
    <source>
        <dbReference type="ARBA" id="ARBA00022448"/>
    </source>
</evidence>
<evidence type="ECO:0000256" key="4">
    <source>
        <dbReference type="ARBA" id="ARBA00022729"/>
    </source>
</evidence>
<dbReference type="CDD" id="cd08494">
    <property type="entry name" value="PBP2_NikA_DppA_OppA_like_6"/>
    <property type="match status" value="1"/>
</dbReference>